<accession>A0A8S2HV49</accession>
<dbReference type="Proteomes" id="UP000677228">
    <property type="component" value="Unassembled WGS sequence"/>
</dbReference>
<dbReference type="EMBL" id="CAJNOK010003675">
    <property type="protein sequence ID" value="CAF0910255.1"/>
    <property type="molecule type" value="Genomic_DNA"/>
</dbReference>
<evidence type="ECO:0000259" key="1">
    <source>
        <dbReference type="PROSITE" id="PS50060"/>
    </source>
</evidence>
<dbReference type="Gene3D" id="2.60.120.200">
    <property type="match status" value="2"/>
</dbReference>
<dbReference type="InterPro" id="IPR000998">
    <property type="entry name" value="MAM_dom"/>
</dbReference>
<protein>
    <recommendedName>
        <fullName evidence="1">MAM domain-containing protein</fullName>
    </recommendedName>
</protein>
<organism evidence="3 4">
    <name type="scientific">Didymodactylos carnosus</name>
    <dbReference type="NCBI Taxonomy" id="1234261"/>
    <lineage>
        <taxon>Eukaryota</taxon>
        <taxon>Metazoa</taxon>
        <taxon>Spiralia</taxon>
        <taxon>Gnathifera</taxon>
        <taxon>Rotifera</taxon>
        <taxon>Eurotatoria</taxon>
        <taxon>Bdelloidea</taxon>
        <taxon>Philodinida</taxon>
        <taxon>Philodinidae</taxon>
        <taxon>Didymodactylos</taxon>
    </lineage>
</organism>
<dbReference type="SUPFAM" id="SSF49899">
    <property type="entry name" value="Concanavalin A-like lectins/glucanases"/>
    <property type="match status" value="2"/>
</dbReference>
<dbReference type="Pfam" id="PF00629">
    <property type="entry name" value="MAM"/>
    <property type="match status" value="1"/>
</dbReference>
<gene>
    <name evidence="2" type="ORF">OVA965_LOCUS10083</name>
    <name evidence="3" type="ORF">TMI583_LOCUS10078</name>
</gene>
<evidence type="ECO:0000313" key="4">
    <source>
        <dbReference type="Proteomes" id="UP000682733"/>
    </source>
</evidence>
<dbReference type="CDD" id="cd06263">
    <property type="entry name" value="MAM"/>
    <property type="match status" value="1"/>
</dbReference>
<evidence type="ECO:0000313" key="3">
    <source>
        <dbReference type="EMBL" id="CAF3689395.1"/>
    </source>
</evidence>
<reference evidence="3" key="1">
    <citation type="submission" date="2021-02" db="EMBL/GenBank/DDBJ databases">
        <authorList>
            <person name="Nowell W R."/>
        </authorList>
    </citation>
    <scope>NUCLEOTIDE SEQUENCE</scope>
</reference>
<dbReference type="InterPro" id="IPR051560">
    <property type="entry name" value="MAM_domain-containing"/>
</dbReference>
<dbReference type="InterPro" id="IPR013320">
    <property type="entry name" value="ConA-like_dom_sf"/>
</dbReference>
<dbReference type="Proteomes" id="UP000682733">
    <property type="component" value="Unassembled WGS sequence"/>
</dbReference>
<dbReference type="PANTHER" id="PTHR23282:SF101">
    <property type="entry name" value="MAM DOMAIN-CONTAINING PROTEIN"/>
    <property type="match status" value="1"/>
</dbReference>
<comment type="caution">
    <text evidence="3">The sequence shown here is derived from an EMBL/GenBank/DDBJ whole genome shotgun (WGS) entry which is preliminary data.</text>
</comment>
<feature type="domain" description="MAM" evidence="1">
    <location>
        <begin position="76"/>
        <end position="240"/>
    </location>
</feature>
<dbReference type="GO" id="GO:0016020">
    <property type="term" value="C:membrane"/>
    <property type="evidence" value="ECO:0007669"/>
    <property type="project" value="InterPro"/>
</dbReference>
<dbReference type="PROSITE" id="PS50060">
    <property type="entry name" value="MAM_2"/>
    <property type="match status" value="2"/>
</dbReference>
<evidence type="ECO:0000313" key="2">
    <source>
        <dbReference type="EMBL" id="CAF0910255.1"/>
    </source>
</evidence>
<dbReference type="SMART" id="SM00137">
    <property type="entry name" value="MAM"/>
    <property type="match status" value="1"/>
</dbReference>
<name>A0A8S2HV49_9BILA</name>
<sequence>MIESTTEPATERVLFEQTGDHGDIWFSDQINLFSNMTAGEFYFRIDAYVGGGFEDIAVDELRLSDGECNNTEIHNGNCSFEGNLCGWTHDPTAQFSWTLQSGETSTFDTGPTTGADNSFAYIFIESSLPQALCDRAGLMSPLILRPTTTSGAQCFSFFYHMHGIGIGSLLIWTIENTTASAKETLIWQQNGAQGNEWLIERINLWPTEDYYFRIDGYVGDSFQGDIAVDEITLLDGECTEATSATIPPSNTASLNLSLRTVQLFVLMIIAGLMASAFS</sequence>
<dbReference type="EMBL" id="CAJOBA010003675">
    <property type="protein sequence ID" value="CAF3689395.1"/>
    <property type="molecule type" value="Genomic_DNA"/>
</dbReference>
<dbReference type="PANTHER" id="PTHR23282">
    <property type="entry name" value="APICAL ENDOSOMAL GLYCOPROTEIN PRECURSOR"/>
    <property type="match status" value="1"/>
</dbReference>
<dbReference type="AlphaFoldDB" id="A0A8S2HV49"/>
<proteinExistence type="predicted"/>
<feature type="domain" description="MAM" evidence="1">
    <location>
        <begin position="1"/>
        <end position="70"/>
    </location>
</feature>